<evidence type="ECO:0000313" key="1">
    <source>
        <dbReference type="EMBL" id="KAH7995511.1"/>
    </source>
</evidence>
<dbReference type="Proteomes" id="UP000827872">
    <property type="component" value="Linkage Group LG07"/>
</dbReference>
<gene>
    <name evidence="1" type="ORF">K3G42_025862</name>
</gene>
<keyword evidence="2" id="KW-1185">Reference proteome</keyword>
<proteinExistence type="predicted"/>
<name>A0ACB8ES85_9SAUR</name>
<sequence>MPVDQSMQLWSGKIRHPLKIRHSASLGAKINIRHYLIFGETVCVARLMASHIPSQGSKELVFACSKQLGVILLLPLVYVALQFPLGEQRTPLGDVQKTPPGDPEKIPPEDQGRSPLSPSKHLVFKRILTLYMEAPSCLLTSIPVCFVPFFNYVNAWLPPHLDIVNFSD</sequence>
<reference evidence="1" key="1">
    <citation type="submission" date="2021-08" db="EMBL/GenBank/DDBJ databases">
        <title>The first chromosome-level gecko genome reveals the dynamic sex chromosomes of Neotropical dwarf geckos (Sphaerodactylidae: Sphaerodactylus).</title>
        <authorList>
            <person name="Pinto B.J."/>
            <person name="Keating S.E."/>
            <person name="Gamble T."/>
        </authorList>
    </citation>
    <scope>NUCLEOTIDE SEQUENCE</scope>
    <source>
        <strain evidence="1">TG3544</strain>
    </source>
</reference>
<protein>
    <submittedName>
        <fullName evidence="1">Uncharacterized protein</fullName>
    </submittedName>
</protein>
<comment type="caution">
    <text evidence="1">The sequence shown here is derived from an EMBL/GenBank/DDBJ whole genome shotgun (WGS) entry which is preliminary data.</text>
</comment>
<evidence type="ECO:0000313" key="2">
    <source>
        <dbReference type="Proteomes" id="UP000827872"/>
    </source>
</evidence>
<accession>A0ACB8ES85</accession>
<dbReference type="EMBL" id="CM037620">
    <property type="protein sequence ID" value="KAH7995511.1"/>
    <property type="molecule type" value="Genomic_DNA"/>
</dbReference>
<organism evidence="1 2">
    <name type="scientific">Sphaerodactylus townsendi</name>
    <dbReference type="NCBI Taxonomy" id="933632"/>
    <lineage>
        <taxon>Eukaryota</taxon>
        <taxon>Metazoa</taxon>
        <taxon>Chordata</taxon>
        <taxon>Craniata</taxon>
        <taxon>Vertebrata</taxon>
        <taxon>Euteleostomi</taxon>
        <taxon>Lepidosauria</taxon>
        <taxon>Squamata</taxon>
        <taxon>Bifurcata</taxon>
        <taxon>Gekkota</taxon>
        <taxon>Sphaerodactylidae</taxon>
        <taxon>Sphaerodactylus</taxon>
    </lineage>
</organism>